<proteinExistence type="predicted"/>
<organism evidence="2 3">
    <name type="scientific">Exophiala aquamarina CBS 119918</name>
    <dbReference type="NCBI Taxonomy" id="1182545"/>
    <lineage>
        <taxon>Eukaryota</taxon>
        <taxon>Fungi</taxon>
        <taxon>Dikarya</taxon>
        <taxon>Ascomycota</taxon>
        <taxon>Pezizomycotina</taxon>
        <taxon>Eurotiomycetes</taxon>
        <taxon>Chaetothyriomycetidae</taxon>
        <taxon>Chaetothyriales</taxon>
        <taxon>Herpotrichiellaceae</taxon>
        <taxon>Exophiala</taxon>
    </lineage>
</organism>
<evidence type="ECO:0000256" key="1">
    <source>
        <dbReference type="SAM" id="MobiDB-lite"/>
    </source>
</evidence>
<dbReference type="RefSeq" id="XP_013266352.1">
    <property type="nucleotide sequence ID" value="XM_013410898.1"/>
</dbReference>
<evidence type="ECO:0000313" key="3">
    <source>
        <dbReference type="Proteomes" id="UP000027920"/>
    </source>
</evidence>
<dbReference type="VEuPathDB" id="FungiDB:A1O9_01740"/>
<name>A0A072PVN0_9EURO</name>
<gene>
    <name evidence="2" type="ORF">A1O9_01740</name>
</gene>
<feature type="region of interest" description="Disordered" evidence="1">
    <location>
        <begin position="1"/>
        <end position="77"/>
    </location>
</feature>
<evidence type="ECO:0000313" key="2">
    <source>
        <dbReference type="EMBL" id="KEF63762.1"/>
    </source>
</evidence>
<protein>
    <submittedName>
        <fullName evidence="2">Uncharacterized protein</fullName>
    </submittedName>
</protein>
<feature type="region of interest" description="Disordered" evidence="1">
    <location>
        <begin position="94"/>
        <end position="116"/>
    </location>
</feature>
<reference evidence="2 3" key="1">
    <citation type="submission" date="2013-03" db="EMBL/GenBank/DDBJ databases">
        <title>The Genome Sequence of Exophiala aquamarina CBS 119918.</title>
        <authorList>
            <consortium name="The Broad Institute Genomics Platform"/>
            <person name="Cuomo C."/>
            <person name="de Hoog S."/>
            <person name="Gorbushina A."/>
            <person name="Walker B."/>
            <person name="Young S.K."/>
            <person name="Zeng Q."/>
            <person name="Gargeya S."/>
            <person name="Fitzgerald M."/>
            <person name="Haas B."/>
            <person name="Abouelleil A."/>
            <person name="Allen A.W."/>
            <person name="Alvarado L."/>
            <person name="Arachchi H.M."/>
            <person name="Berlin A.M."/>
            <person name="Chapman S.B."/>
            <person name="Gainer-Dewar J."/>
            <person name="Goldberg J."/>
            <person name="Griggs A."/>
            <person name="Gujja S."/>
            <person name="Hansen M."/>
            <person name="Howarth C."/>
            <person name="Imamovic A."/>
            <person name="Ireland A."/>
            <person name="Larimer J."/>
            <person name="McCowan C."/>
            <person name="Murphy C."/>
            <person name="Pearson M."/>
            <person name="Poon T.W."/>
            <person name="Priest M."/>
            <person name="Roberts A."/>
            <person name="Saif S."/>
            <person name="Shea T."/>
            <person name="Sisk P."/>
            <person name="Sykes S."/>
            <person name="Wortman J."/>
            <person name="Nusbaum C."/>
            <person name="Birren B."/>
        </authorList>
    </citation>
    <scope>NUCLEOTIDE SEQUENCE [LARGE SCALE GENOMIC DNA]</scope>
    <source>
        <strain evidence="2 3">CBS 119918</strain>
    </source>
</reference>
<keyword evidence="3" id="KW-1185">Reference proteome</keyword>
<accession>A0A072PVN0</accession>
<dbReference type="OrthoDB" id="5598843at2759"/>
<feature type="compositionally biased region" description="Polar residues" evidence="1">
    <location>
        <begin position="50"/>
        <end position="66"/>
    </location>
</feature>
<dbReference type="HOGENOM" id="CLU_103823_1_0_1"/>
<dbReference type="AlphaFoldDB" id="A0A072PVN0"/>
<dbReference type="Proteomes" id="UP000027920">
    <property type="component" value="Unassembled WGS sequence"/>
</dbReference>
<dbReference type="GeneID" id="25276686"/>
<sequence>MPSARARNGRRGNDSKSANPNRSTAGSRDGTPGAGQSKRGGKTGPGVNRSADTGAQNGPATLSALPSSDEHVPLAGFNPDAVDAALKQGFESKAPLFKPEAKPQTTKTESPWGVKAGAMTSGKDFWLDLRKQVFALQQSGGTSQGG</sequence>
<dbReference type="STRING" id="1182545.A0A072PVN0"/>
<feature type="compositionally biased region" description="Polar residues" evidence="1">
    <location>
        <begin position="15"/>
        <end position="26"/>
    </location>
</feature>
<comment type="caution">
    <text evidence="2">The sequence shown here is derived from an EMBL/GenBank/DDBJ whole genome shotgun (WGS) entry which is preliminary data.</text>
</comment>
<dbReference type="EMBL" id="AMGV01000001">
    <property type="protein sequence ID" value="KEF63762.1"/>
    <property type="molecule type" value="Genomic_DNA"/>
</dbReference>